<organism evidence="2 3">
    <name type="scientific">Peribacillus castrilensis</name>
    <dbReference type="NCBI Taxonomy" id="2897690"/>
    <lineage>
        <taxon>Bacteria</taxon>
        <taxon>Bacillati</taxon>
        <taxon>Bacillota</taxon>
        <taxon>Bacilli</taxon>
        <taxon>Bacillales</taxon>
        <taxon>Bacillaceae</taxon>
        <taxon>Peribacillus</taxon>
    </lineage>
</organism>
<sequence>MDRRKKNKRDPFKIQHEYRKKMRKETKNKETNLEMMIVAIILFILIIAAWIFSLS</sequence>
<dbReference type="AlphaFoldDB" id="A0AAW9NA09"/>
<proteinExistence type="predicted"/>
<dbReference type="Proteomes" id="UP001307168">
    <property type="component" value="Unassembled WGS sequence"/>
</dbReference>
<dbReference type="EMBL" id="JARNBH010000018">
    <property type="protein sequence ID" value="MEC0275223.1"/>
    <property type="molecule type" value="Genomic_DNA"/>
</dbReference>
<gene>
    <name evidence="2" type="ORF">P4706_19405</name>
</gene>
<name>A0AAW9NA09_9BACI</name>
<reference evidence="2 3" key="1">
    <citation type="submission" date="2023-03" db="EMBL/GenBank/DDBJ databases">
        <title>Bacillus Genome Sequencing.</title>
        <authorList>
            <person name="Dunlap C."/>
        </authorList>
    </citation>
    <scope>NUCLEOTIDE SEQUENCE [LARGE SCALE GENOMIC DNA]</scope>
    <source>
        <strain evidence="2 3">B-41290</strain>
    </source>
</reference>
<keyword evidence="1" id="KW-1133">Transmembrane helix</keyword>
<keyword evidence="1" id="KW-0812">Transmembrane</keyword>
<feature type="transmembrane region" description="Helical" evidence="1">
    <location>
        <begin position="31"/>
        <end position="52"/>
    </location>
</feature>
<keyword evidence="3" id="KW-1185">Reference proteome</keyword>
<comment type="caution">
    <text evidence="2">The sequence shown here is derived from an EMBL/GenBank/DDBJ whole genome shotgun (WGS) entry which is preliminary data.</text>
</comment>
<dbReference type="RefSeq" id="WP_367407462.1">
    <property type="nucleotide sequence ID" value="NZ_JARNBH010000018.1"/>
</dbReference>
<accession>A0AAW9NA09</accession>
<evidence type="ECO:0000256" key="1">
    <source>
        <dbReference type="SAM" id="Phobius"/>
    </source>
</evidence>
<evidence type="ECO:0000313" key="2">
    <source>
        <dbReference type="EMBL" id="MEC0275223.1"/>
    </source>
</evidence>
<evidence type="ECO:0000313" key="3">
    <source>
        <dbReference type="Proteomes" id="UP001307168"/>
    </source>
</evidence>
<keyword evidence="1" id="KW-0472">Membrane</keyword>
<protein>
    <submittedName>
        <fullName evidence="2">Uncharacterized protein</fullName>
    </submittedName>
</protein>